<dbReference type="STRING" id="1364.LP2241_50134"/>
<evidence type="ECO:0000256" key="3">
    <source>
        <dbReference type="ARBA" id="ARBA00022692"/>
    </source>
</evidence>
<evidence type="ECO:0000256" key="4">
    <source>
        <dbReference type="ARBA" id="ARBA00022989"/>
    </source>
</evidence>
<comment type="similarity">
    <text evidence="2">Belongs to the CorA metal ion transporter (MIT) (TC 1.A.35) family.</text>
</comment>
<evidence type="ECO:0000313" key="8">
    <source>
        <dbReference type="Proteomes" id="UP000033166"/>
    </source>
</evidence>
<sequence>MDKVCYNGRMITNYRLEKNKLVASSDGVDFILVSEPSREEIGKLAKAYDFPFDYIGGILDDDENARFEIDANHNLLLLLQYPSVEDGTTEVFPFSLVVNSQKHAVILSLNHASDLSTILNRHYDVSRYQHEIIFQVMSTLGKLFHDYLSQYKKRMKGIEAELKLSQENAQIMEIIRSQKSLIYFEAALEDNIEVYEKLMTYLRANDENGFSNHIFDIYVEADQALTTTKIQLRLLENLSDLFSNIVSNNLNIIMKIMTSATFIMTIPAIIAGLYGMNVKLPFQNVSYAFWLIVLAATLISWLVFRIMIRKRMF</sequence>
<dbReference type="Gene3D" id="3.30.460.20">
    <property type="entry name" value="CorA soluble domain-like"/>
    <property type="match status" value="1"/>
</dbReference>
<organism evidence="7 8">
    <name type="scientific">Pseudolactococcus piscium MKFS47</name>
    <dbReference type="NCBI Taxonomy" id="297352"/>
    <lineage>
        <taxon>Bacteria</taxon>
        <taxon>Bacillati</taxon>
        <taxon>Bacillota</taxon>
        <taxon>Bacilli</taxon>
        <taxon>Lactobacillales</taxon>
        <taxon>Streptococcaceae</taxon>
        <taxon>Pseudolactococcus</taxon>
    </lineage>
</organism>
<keyword evidence="3 6" id="KW-0812">Transmembrane</keyword>
<dbReference type="CDD" id="cd12827">
    <property type="entry name" value="EcCorA_ZntB-like_u2"/>
    <property type="match status" value="1"/>
</dbReference>
<dbReference type="PANTHER" id="PTHR47891:SF2">
    <property type="entry name" value="MAGNESIUM AND COBALT TRANSPORTER"/>
    <property type="match status" value="1"/>
</dbReference>
<evidence type="ECO:0000256" key="2">
    <source>
        <dbReference type="ARBA" id="ARBA00009765"/>
    </source>
</evidence>
<evidence type="ECO:0000256" key="6">
    <source>
        <dbReference type="SAM" id="Phobius"/>
    </source>
</evidence>
<dbReference type="PANTHER" id="PTHR47891">
    <property type="entry name" value="TRANSPORTER-RELATED"/>
    <property type="match status" value="1"/>
</dbReference>
<evidence type="ECO:0000256" key="1">
    <source>
        <dbReference type="ARBA" id="ARBA00004141"/>
    </source>
</evidence>
<keyword evidence="4 6" id="KW-1133">Transmembrane helix</keyword>
<dbReference type="InterPro" id="IPR045861">
    <property type="entry name" value="CorA_cytoplasmic_dom"/>
</dbReference>
<protein>
    <submittedName>
        <fullName evidence="7">CorA family magnesium transporter</fullName>
    </submittedName>
</protein>
<evidence type="ECO:0000256" key="5">
    <source>
        <dbReference type="ARBA" id="ARBA00023136"/>
    </source>
</evidence>
<dbReference type="Pfam" id="PF01544">
    <property type="entry name" value="CorA"/>
    <property type="match status" value="1"/>
</dbReference>
<dbReference type="Gene3D" id="1.20.58.340">
    <property type="entry name" value="Magnesium transport protein CorA, transmembrane region"/>
    <property type="match status" value="2"/>
</dbReference>
<dbReference type="SUPFAM" id="SSF143865">
    <property type="entry name" value="CorA soluble domain-like"/>
    <property type="match status" value="1"/>
</dbReference>
<dbReference type="GO" id="GO:0016020">
    <property type="term" value="C:membrane"/>
    <property type="evidence" value="ECO:0007669"/>
    <property type="project" value="UniProtKB-SubCell"/>
</dbReference>
<dbReference type="SUPFAM" id="SSF144083">
    <property type="entry name" value="Magnesium transport protein CorA, transmembrane region"/>
    <property type="match status" value="1"/>
</dbReference>
<feature type="transmembrane region" description="Helical" evidence="6">
    <location>
        <begin position="252"/>
        <end position="275"/>
    </location>
</feature>
<evidence type="ECO:0000313" key="7">
    <source>
        <dbReference type="EMBL" id="CEN28937.1"/>
    </source>
</evidence>
<dbReference type="EMBL" id="LN774769">
    <property type="protein sequence ID" value="CEN28937.1"/>
    <property type="molecule type" value="Genomic_DNA"/>
</dbReference>
<accession>A0A0D6DYA5</accession>
<dbReference type="HOGENOM" id="CLU_007127_8_1_9"/>
<dbReference type="AlphaFoldDB" id="A0A0D6DYA5"/>
<dbReference type="InterPro" id="IPR047199">
    <property type="entry name" value="CorA-like"/>
</dbReference>
<name>A0A0D6DYA5_9LACT</name>
<reference evidence="8" key="1">
    <citation type="submission" date="2015-01" db="EMBL/GenBank/DDBJ databases">
        <authorList>
            <person name="Andreevskaya M."/>
        </authorList>
    </citation>
    <scope>NUCLEOTIDE SEQUENCE [LARGE SCALE GENOMIC DNA]</scope>
    <source>
        <strain evidence="8">MKFS47</strain>
    </source>
</reference>
<dbReference type="GO" id="GO:0046873">
    <property type="term" value="F:metal ion transmembrane transporter activity"/>
    <property type="evidence" value="ECO:0007669"/>
    <property type="project" value="InterPro"/>
</dbReference>
<dbReference type="InterPro" id="IPR045863">
    <property type="entry name" value="CorA_TM1_TM2"/>
</dbReference>
<keyword evidence="5 6" id="KW-0472">Membrane</keyword>
<proteinExistence type="inferred from homology"/>
<comment type="subcellular location">
    <subcellularLocation>
        <location evidence="1">Membrane</location>
        <topology evidence="1">Multi-pass membrane protein</topology>
    </subcellularLocation>
</comment>
<dbReference type="InterPro" id="IPR002523">
    <property type="entry name" value="MgTranspt_CorA/ZnTranspt_ZntB"/>
</dbReference>
<feature type="transmembrane region" description="Helical" evidence="6">
    <location>
        <begin position="287"/>
        <end position="308"/>
    </location>
</feature>
<dbReference type="KEGG" id="lpk:LACPI_1737"/>
<dbReference type="Proteomes" id="UP000033166">
    <property type="component" value="Chromosome I"/>
</dbReference>
<gene>
    <name evidence="7" type="ORF">LACPI_1737</name>
</gene>